<dbReference type="PROSITE" id="PS51318">
    <property type="entry name" value="TAT"/>
    <property type="match status" value="1"/>
</dbReference>
<dbReference type="PANTHER" id="PTHR31377">
    <property type="entry name" value="AGMATINE DEIMINASE-RELATED"/>
    <property type="match status" value="1"/>
</dbReference>
<sequence>MNRPEANPAGANRRHARPGLNRRAFLIAAGATAAGAALATTTQGNARATANAGTFRAPIEDVRHTRTWMAWPDSTSIWGNKLSGVQADIALIARTIAKYEPVVMCANSGSAAKARQLCGSTVTVIGSIPVDDCWMRDTGPVFRTDGAGGLDAVGLNFNGWGNKQAHAKDALVAGRIASYVGVPITYADLVGEGGAIEQDGAGTLMATRSSLVNRNRNPGMSERQLESAMCEAYGASKVIWFDGVRGQDITDDHVDATSRFLSPGEALVQMPLASDNDAYARDARQQFSVLSSSTTATGIPMDTMRLQGPDYYKIRSGDADFLASYANYYLCNGAVISAHFGDTRADQAAKATLARLYPDRVIEQLNIDRLGTGGGGIHCVTQQQPVA</sequence>
<dbReference type="SUPFAM" id="SSF55909">
    <property type="entry name" value="Pentein"/>
    <property type="match status" value="1"/>
</dbReference>
<dbReference type="Proteomes" id="UP001622594">
    <property type="component" value="Chromosome"/>
</dbReference>
<dbReference type="Gene3D" id="3.75.10.10">
    <property type="entry name" value="L-arginine/glycine Amidinotransferase, Chain A"/>
    <property type="match status" value="1"/>
</dbReference>
<name>A0ABZ1L2K1_9ACTN</name>
<dbReference type="InterPro" id="IPR006311">
    <property type="entry name" value="TAT_signal"/>
</dbReference>
<protein>
    <submittedName>
        <fullName evidence="2">Agmatine deiminase family protein</fullName>
    </submittedName>
</protein>
<evidence type="ECO:0000313" key="3">
    <source>
        <dbReference type="Proteomes" id="UP001622594"/>
    </source>
</evidence>
<proteinExistence type="predicted"/>
<dbReference type="RefSeq" id="WP_371634907.1">
    <property type="nucleotide sequence ID" value="NZ_CP108062.1"/>
</dbReference>
<reference evidence="2 3" key="1">
    <citation type="submission" date="2022-10" db="EMBL/GenBank/DDBJ databases">
        <title>The complete genomes of actinobacterial strains from the NBC collection.</title>
        <authorList>
            <person name="Joergensen T.S."/>
            <person name="Alvarez Arevalo M."/>
            <person name="Sterndorff E.B."/>
            <person name="Faurdal D."/>
            <person name="Vuksanovic O."/>
            <person name="Mourched A.-S."/>
            <person name="Charusanti P."/>
            <person name="Shaw S."/>
            <person name="Blin K."/>
            <person name="Weber T."/>
        </authorList>
    </citation>
    <scope>NUCLEOTIDE SEQUENCE [LARGE SCALE GENOMIC DNA]</scope>
    <source>
        <strain evidence="2 3">NBC_00123</strain>
    </source>
</reference>
<gene>
    <name evidence="2" type="ORF">OG814_03770</name>
</gene>
<dbReference type="InterPro" id="IPR007466">
    <property type="entry name" value="Peptidyl-Arg-deiminase_porph"/>
</dbReference>
<accession>A0ABZ1L2K1</accession>
<dbReference type="EMBL" id="CP108188">
    <property type="protein sequence ID" value="WTR68447.1"/>
    <property type="molecule type" value="Genomic_DNA"/>
</dbReference>
<evidence type="ECO:0000313" key="2">
    <source>
        <dbReference type="EMBL" id="WTR68447.1"/>
    </source>
</evidence>
<dbReference type="Pfam" id="PF04371">
    <property type="entry name" value="PAD_porph"/>
    <property type="match status" value="1"/>
</dbReference>
<keyword evidence="1" id="KW-0378">Hydrolase</keyword>
<evidence type="ECO:0000256" key="1">
    <source>
        <dbReference type="ARBA" id="ARBA00022801"/>
    </source>
</evidence>
<keyword evidence="3" id="KW-1185">Reference proteome</keyword>
<dbReference type="PANTHER" id="PTHR31377:SF0">
    <property type="entry name" value="AGMATINE DEIMINASE-RELATED"/>
    <property type="match status" value="1"/>
</dbReference>
<organism evidence="2 3">
    <name type="scientific">Streptomyces zaomyceticus</name>
    <dbReference type="NCBI Taxonomy" id="68286"/>
    <lineage>
        <taxon>Bacteria</taxon>
        <taxon>Bacillati</taxon>
        <taxon>Actinomycetota</taxon>
        <taxon>Actinomycetes</taxon>
        <taxon>Kitasatosporales</taxon>
        <taxon>Streptomycetaceae</taxon>
        <taxon>Streptomyces</taxon>
    </lineage>
</organism>